<dbReference type="PIRSF" id="PIRSF017388">
    <property type="entry name" value="Esterase_lipase"/>
    <property type="match status" value="1"/>
</dbReference>
<dbReference type="GO" id="GO:0016020">
    <property type="term" value="C:membrane"/>
    <property type="evidence" value="ECO:0007669"/>
    <property type="project" value="TreeGrafter"/>
</dbReference>
<evidence type="ECO:0000256" key="2">
    <source>
        <dbReference type="PIRSR" id="PIRSR017388-2"/>
    </source>
</evidence>
<evidence type="ECO:0000313" key="4">
    <source>
        <dbReference type="EMBL" id="SPD79488.1"/>
    </source>
</evidence>
<organism evidence="5">
    <name type="scientific">Limnospira platensis</name>
    <name type="common">Arthrospira platensis</name>
    <dbReference type="NCBI Taxonomy" id="118562"/>
    <lineage>
        <taxon>Bacteria</taxon>
        <taxon>Bacillati</taxon>
        <taxon>Cyanobacteriota</taxon>
        <taxon>Cyanophyceae</taxon>
        <taxon>Oscillatoriophycideae</taxon>
        <taxon>Oscillatoriales</taxon>
        <taxon>Sirenicapillariaceae</taxon>
        <taxon>Limnospira</taxon>
    </lineage>
</organism>
<dbReference type="SUPFAM" id="SSF53474">
    <property type="entry name" value="alpha/beta-Hydrolases"/>
    <property type="match status" value="1"/>
</dbReference>
<feature type="active site" description="Charge relay system" evidence="1">
    <location>
        <position position="243"/>
    </location>
</feature>
<dbReference type="Gene3D" id="3.40.50.1820">
    <property type="entry name" value="alpha/beta hydrolase"/>
    <property type="match status" value="1"/>
</dbReference>
<proteinExistence type="evidence at transcript level"/>
<evidence type="ECO:0000256" key="1">
    <source>
        <dbReference type="PIRSR" id="PIRSR017388-1"/>
    </source>
</evidence>
<dbReference type="InterPro" id="IPR029058">
    <property type="entry name" value="AB_hydrolase_fold"/>
</dbReference>
<name>A0A3P3ZKS2_LIMPL</name>
<reference evidence="4" key="1">
    <citation type="submission" date="2018-02" db="EMBL/GenBank/DDBJ databases">
        <authorList>
            <consortium name="Jesu Arockiaraj"/>
            <consortium name="Anbazahan"/>
            <consortium name="Venkatesh"/>
        </authorList>
    </citation>
    <scope>NUCLEOTIDE SEQUENCE</scope>
    <source>
        <strain evidence="4">SRM28</strain>
    </source>
</reference>
<gene>
    <name evidence="5" type="primary">A-PE</name>
</gene>
<dbReference type="AlphaFoldDB" id="A0A3P3ZKS2"/>
<feature type="binding site" evidence="2">
    <location>
        <position position="47"/>
    </location>
    <ligand>
        <name>substrate</name>
    </ligand>
</feature>
<dbReference type="PANTHER" id="PTHR43798">
    <property type="entry name" value="MONOACYLGLYCEROL LIPASE"/>
    <property type="match status" value="1"/>
</dbReference>
<feature type="active site" description="Charge relay system" evidence="1">
    <location>
        <position position="214"/>
    </location>
</feature>
<evidence type="ECO:0000313" key="5">
    <source>
        <dbReference type="EMBL" id="VAY19611.1"/>
    </source>
</evidence>
<evidence type="ECO:0000259" key="3">
    <source>
        <dbReference type="Pfam" id="PF12697"/>
    </source>
</evidence>
<dbReference type="GO" id="GO:0052689">
    <property type="term" value="F:carboxylic ester hydrolase activity"/>
    <property type="evidence" value="ECO:0007669"/>
    <property type="project" value="InterPro"/>
</dbReference>
<accession>A0A3P3ZKS2</accession>
<feature type="domain" description="AB hydrolase-1" evidence="3">
    <location>
        <begin position="41"/>
        <end position="254"/>
    </location>
</feature>
<feature type="binding site" evidence="2">
    <location>
        <position position="121"/>
    </location>
    <ligand>
        <name>substrate</name>
    </ligand>
</feature>
<dbReference type="EMBL" id="LT985012">
    <property type="protein sequence ID" value="SPD79488.1"/>
    <property type="molecule type" value="mRNA"/>
</dbReference>
<dbReference type="InterPro" id="IPR000073">
    <property type="entry name" value="AB_hydrolase_1"/>
</dbReference>
<dbReference type="PANTHER" id="PTHR43798:SF33">
    <property type="entry name" value="HYDROLASE, PUTATIVE (AFU_ORTHOLOGUE AFUA_2G14860)-RELATED"/>
    <property type="match status" value="1"/>
</dbReference>
<sequence length="267" mass="29636">MSEHLRYFSGFESLAVEWTDKIWSRGVPFWLRAEPKSNRVVLCLHGFTATPFEVRPVAQACLSRGLDGVGPLLPGHGFQELADQKLFFPKMTAEGMLSAVRRELELARSHYEFVGIFGHSMGGAIALKMAAEGRVDACAVTAPALKLPPRAVILLALFGWANISIPTQPKPFDNPVYLFDNCPAGRALQRLARIARSELSSITCPVLAIHSHRDDLVSPVVINWMEKQLPNNLDVRWFDQSGHVMILDVNGEEISQAIADFFSQRSI</sequence>
<dbReference type="InterPro" id="IPR050266">
    <property type="entry name" value="AB_hydrolase_sf"/>
</dbReference>
<dbReference type="EMBL" id="LR025170">
    <property type="protein sequence ID" value="VAY19611.1"/>
    <property type="molecule type" value="mRNA"/>
</dbReference>
<reference evidence="5" key="2">
    <citation type="submission" date="2018-10" db="EMBL/GenBank/DDBJ databases">
        <authorList>
            <person name="Arockiaraj J."/>
            <person name="Kumaresan V."/>
            <person name="Sannasimuthu A."/>
        </authorList>
    </citation>
    <scope>NUCLEOTIDE SEQUENCE</scope>
</reference>
<feature type="active site" description="Nucleophile" evidence="1">
    <location>
        <position position="120"/>
    </location>
</feature>
<dbReference type="InterPro" id="IPR012354">
    <property type="entry name" value="Esterase_lipase"/>
</dbReference>
<protein>
    <submittedName>
        <fullName evidence="5">Esterase/lipase</fullName>
    </submittedName>
</protein>
<dbReference type="Pfam" id="PF12697">
    <property type="entry name" value="Abhydrolase_6"/>
    <property type="match status" value="1"/>
</dbReference>